<dbReference type="PANTHER" id="PTHR43283">
    <property type="entry name" value="BETA-LACTAMASE-RELATED"/>
    <property type="match status" value="1"/>
</dbReference>
<evidence type="ECO:0000256" key="3">
    <source>
        <dbReference type="ARBA" id="ARBA00022989"/>
    </source>
</evidence>
<keyword evidence="3 6" id="KW-1133">Transmembrane helix</keyword>
<dbReference type="KEGG" id="fpf:DCC35_20015"/>
<dbReference type="OrthoDB" id="1357763at2"/>
<dbReference type="InterPro" id="IPR001466">
    <property type="entry name" value="Beta-lactam-related"/>
</dbReference>
<evidence type="ECO:0000256" key="1">
    <source>
        <dbReference type="ARBA" id="ARBA00004141"/>
    </source>
</evidence>
<dbReference type="InterPro" id="IPR001387">
    <property type="entry name" value="Cro/C1-type_HTH"/>
</dbReference>
<gene>
    <name evidence="8" type="ORF">DCC35_20015</name>
</gene>
<feature type="domain" description="HTH cro/C1-type" evidence="7">
    <location>
        <begin position="9"/>
        <end position="63"/>
    </location>
</feature>
<accession>A0A4D7JR59</accession>
<feature type="region of interest" description="Disordered" evidence="5">
    <location>
        <begin position="436"/>
        <end position="455"/>
    </location>
</feature>
<name>A0A4D7JR59_9BACT</name>
<feature type="transmembrane region" description="Helical" evidence="6">
    <location>
        <begin position="126"/>
        <end position="146"/>
    </location>
</feature>
<dbReference type="CDD" id="cd00093">
    <property type="entry name" value="HTH_XRE"/>
    <property type="match status" value="1"/>
</dbReference>
<evidence type="ECO:0000313" key="8">
    <source>
        <dbReference type="EMBL" id="QCK17147.1"/>
    </source>
</evidence>
<feature type="transmembrane region" description="Helical" evidence="6">
    <location>
        <begin position="200"/>
        <end position="218"/>
    </location>
</feature>
<dbReference type="Gene3D" id="1.10.260.40">
    <property type="entry name" value="lambda repressor-like DNA-binding domains"/>
    <property type="match status" value="1"/>
</dbReference>
<dbReference type="SUPFAM" id="SSF47413">
    <property type="entry name" value="lambda repressor-like DNA-binding domains"/>
    <property type="match status" value="1"/>
</dbReference>
<sequence length="594" mass="68174">MTNSLSKNLIYQRKLKGLTQKELSDRTNITVRTIQRIEKGETEPHLQTVKLLAVAMDIDVDTLLPLNNPREEDIQKKWLLLLHATPFLGSVIPLFNILAPVFIWIHKREDNKIYDIHGRKVLNFQLTMTLVFLFALSGMMFIGHLIMQGTPLMIFLFFGVLIYTFIVMCVNIYLVIKDRKCYYPLSIPFLSIKRKAKNKMATIVLIVSSFFFSCSSHAQTVSRLDGSQITVDSLDRKIKQLMTDAKVTGMAITIFNDGKSVYSKAHGYRNKKESLILTDSSNIYGASLSKAVFSVIAMKLVEEGFIDLDTPLESYLDKKIYEYVPQTRWHDDYSNLKNDTLYHKITARMCLAHTSGFPNWRFFLPDQKLKVTQEPGEGYLYSGEGMVYLQVVLEKLTGKGFEELASEIIFEPLQMTNSSYEFKPSFEKSMAYGHNKDEQPYQKDKDNEPRAPSTLETTLEDYTKFMTAVFQRKLISENSWQEIFKPQVRIRTLKQFGPLSKQTGSYNDDIKLSYGLGWGIFFTPYGKAAFKEGHGSGFIHHSVIFPEAGKGILIMTNSENGNSIFKELLEATLKDTYTPWEWENYIPFEQKASN</sequence>
<evidence type="ECO:0000256" key="5">
    <source>
        <dbReference type="SAM" id="MobiDB-lite"/>
    </source>
</evidence>
<feature type="compositionally biased region" description="Basic and acidic residues" evidence="5">
    <location>
        <begin position="436"/>
        <end position="449"/>
    </location>
</feature>
<evidence type="ECO:0000256" key="2">
    <source>
        <dbReference type="ARBA" id="ARBA00022692"/>
    </source>
</evidence>
<dbReference type="PROSITE" id="PS50943">
    <property type="entry name" value="HTH_CROC1"/>
    <property type="match status" value="1"/>
</dbReference>
<comment type="subcellular location">
    <subcellularLocation>
        <location evidence="1">Membrane</location>
        <topology evidence="1">Multi-pass membrane protein</topology>
    </subcellularLocation>
</comment>
<dbReference type="InterPro" id="IPR010982">
    <property type="entry name" value="Lambda_DNA-bd_dom_sf"/>
</dbReference>
<feature type="transmembrane region" description="Helical" evidence="6">
    <location>
        <begin position="78"/>
        <end position="105"/>
    </location>
</feature>
<feature type="transmembrane region" description="Helical" evidence="6">
    <location>
        <begin position="152"/>
        <end position="176"/>
    </location>
</feature>
<dbReference type="AlphaFoldDB" id="A0A4D7JR59"/>
<dbReference type="PANTHER" id="PTHR43283:SF18">
    <property type="match status" value="1"/>
</dbReference>
<evidence type="ECO:0000256" key="6">
    <source>
        <dbReference type="SAM" id="Phobius"/>
    </source>
</evidence>
<dbReference type="SMART" id="SM00530">
    <property type="entry name" value="HTH_XRE"/>
    <property type="match status" value="1"/>
</dbReference>
<dbReference type="RefSeq" id="WP_137092449.1">
    <property type="nucleotide sequence ID" value="NZ_CP028923.1"/>
</dbReference>
<dbReference type="Gene3D" id="3.40.710.10">
    <property type="entry name" value="DD-peptidase/beta-lactamase superfamily"/>
    <property type="match status" value="1"/>
</dbReference>
<dbReference type="InterPro" id="IPR012338">
    <property type="entry name" value="Beta-lactam/transpept-like"/>
</dbReference>
<dbReference type="InterPro" id="IPR019109">
    <property type="entry name" value="MamF_MmsF"/>
</dbReference>
<dbReference type="GO" id="GO:0003677">
    <property type="term" value="F:DNA binding"/>
    <property type="evidence" value="ECO:0007669"/>
    <property type="project" value="InterPro"/>
</dbReference>
<dbReference type="SUPFAM" id="SSF56601">
    <property type="entry name" value="beta-lactamase/transpeptidase-like"/>
    <property type="match status" value="1"/>
</dbReference>
<dbReference type="Proteomes" id="UP000298616">
    <property type="component" value="Chromosome"/>
</dbReference>
<keyword evidence="4 6" id="KW-0472">Membrane</keyword>
<keyword evidence="2 6" id="KW-0812">Transmembrane</keyword>
<reference evidence="8 9" key="1">
    <citation type="submission" date="2018-04" db="EMBL/GenBank/DDBJ databases">
        <title>Complete genome uncultured novel isolate.</title>
        <authorList>
            <person name="Merlino G."/>
        </authorList>
    </citation>
    <scope>NUCLEOTIDE SEQUENCE [LARGE SCALE GENOMIC DNA]</scope>
    <source>
        <strain evidence="9">R1DC9</strain>
    </source>
</reference>
<organism evidence="8 9">
    <name type="scientific">Mangrovivirga cuniculi</name>
    <dbReference type="NCBI Taxonomy" id="2715131"/>
    <lineage>
        <taxon>Bacteria</taxon>
        <taxon>Pseudomonadati</taxon>
        <taxon>Bacteroidota</taxon>
        <taxon>Cytophagia</taxon>
        <taxon>Cytophagales</taxon>
        <taxon>Mangrovivirgaceae</taxon>
        <taxon>Mangrovivirga</taxon>
    </lineage>
</organism>
<protein>
    <submittedName>
        <fullName evidence="8">XRE family transcriptional regulator</fullName>
    </submittedName>
</protein>
<dbReference type="Pfam" id="PF09685">
    <property type="entry name" value="MamF_MmsF"/>
    <property type="match status" value="1"/>
</dbReference>
<dbReference type="Pfam" id="PF01381">
    <property type="entry name" value="HTH_3"/>
    <property type="match status" value="1"/>
</dbReference>
<evidence type="ECO:0000259" key="7">
    <source>
        <dbReference type="PROSITE" id="PS50943"/>
    </source>
</evidence>
<dbReference type="Pfam" id="PF00144">
    <property type="entry name" value="Beta-lactamase"/>
    <property type="match status" value="1"/>
</dbReference>
<dbReference type="InterPro" id="IPR050789">
    <property type="entry name" value="Diverse_Enzym_Activities"/>
</dbReference>
<evidence type="ECO:0000313" key="9">
    <source>
        <dbReference type="Proteomes" id="UP000298616"/>
    </source>
</evidence>
<dbReference type="EMBL" id="CP028923">
    <property type="protein sequence ID" value="QCK17147.1"/>
    <property type="molecule type" value="Genomic_DNA"/>
</dbReference>
<keyword evidence="9" id="KW-1185">Reference proteome</keyword>
<proteinExistence type="predicted"/>
<evidence type="ECO:0000256" key="4">
    <source>
        <dbReference type="ARBA" id="ARBA00023136"/>
    </source>
</evidence>